<dbReference type="OrthoDB" id="9152616at2"/>
<reference evidence="3 4" key="1">
    <citation type="submission" date="2016-06" db="EMBL/GenBank/DDBJ databases">
        <authorList>
            <person name="Kjaerup R.B."/>
            <person name="Dalgaard T.S."/>
            <person name="Juul-Madsen H.R."/>
        </authorList>
    </citation>
    <scope>NUCLEOTIDE SEQUENCE [LARGE SCALE GENOMIC DNA]</scope>
    <source>
        <strain evidence="3 4">1S159</strain>
    </source>
</reference>
<comment type="caution">
    <text evidence="3">The sequence shown here is derived from an EMBL/GenBank/DDBJ whole genome shotgun (WGS) entry which is preliminary data.</text>
</comment>
<dbReference type="EMBL" id="MAJU01000008">
    <property type="protein sequence ID" value="OCH21963.1"/>
    <property type="molecule type" value="Genomic_DNA"/>
</dbReference>
<dbReference type="RefSeq" id="WP_012550368.1">
    <property type="nucleotide sequence ID" value="NZ_CAWMPN010000008.1"/>
</dbReference>
<dbReference type="Proteomes" id="UP000093523">
    <property type="component" value="Unassembled WGS sequence"/>
</dbReference>
<evidence type="ECO:0000256" key="1">
    <source>
        <dbReference type="SAM" id="SignalP"/>
    </source>
</evidence>
<organism evidence="3 4">
    <name type="scientific">Aliivibrio logei</name>
    <name type="common">Vibrio logei</name>
    <dbReference type="NCBI Taxonomy" id="688"/>
    <lineage>
        <taxon>Bacteria</taxon>
        <taxon>Pseudomonadati</taxon>
        <taxon>Pseudomonadota</taxon>
        <taxon>Gammaproteobacteria</taxon>
        <taxon>Vibrionales</taxon>
        <taxon>Vibrionaceae</taxon>
        <taxon>Aliivibrio</taxon>
    </lineage>
</organism>
<gene>
    <name evidence="3" type="ORF">A6E04_08900</name>
</gene>
<accession>A0A1B9P0S5</accession>
<dbReference type="Pfam" id="PF13084">
    <property type="entry name" value="DUF3943"/>
    <property type="match status" value="1"/>
</dbReference>
<dbReference type="STRING" id="688.A6E04_08900"/>
<feature type="signal peptide" evidence="1">
    <location>
        <begin position="1"/>
        <end position="21"/>
    </location>
</feature>
<protein>
    <submittedName>
        <fullName evidence="3">Ubiquitin-protein ligase</fullName>
    </submittedName>
</protein>
<name>A0A1B9P0S5_ALILO</name>
<evidence type="ECO:0000313" key="3">
    <source>
        <dbReference type="EMBL" id="OCH21963.1"/>
    </source>
</evidence>
<dbReference type="AlphaFoldDB" id="A0A1B9P0S5"/>
<feature type="chain" id="PRO_5008632350" evidence="1">
    <location>
        <begin position="22"/>
        <end position="304"/>
    </location>
</feature>
<dbReference type="GO" id="GO:0016874">
    <property type="term" value="F:ligase activity"/>
    <property type="evidence" value="ECO:0007669"/>
    <property type="project" value="UniProtKB-KW"/>
</dbReference>
<keyword evidence="1" id="KW-0732">Signal</keyword>
<evidence type="ECO:0000313" key="4">
    <source>
        <dbReference type="Proteomes" id="UP000093523"/>
    </source>
</evidence>
<proteinExistence type="predicted"/>
<feature type="domain" description="DUF3943" evidence="2">
    <location>
        <begin position="141"/>
        <end position="250"/>
    </location>
</feature>
<keyword evidence="3" id="KW-0436">Ligase</keyword>
<sequence length="304" mass="33669">MKKQAIASLLLGCTASTQAFALDTNSAYDIDYKSDCSSNIYSSYCSAASFDFSPVRLAGDVTPSKKADNNDFATEQVPHYLRVSDQRDWDYLLAQSYTILGLSVATVGLMTFLPESITKWDSEDSSLKGLGSKWKDNVTAGPVWDKDEHFLNYVMHPYFGGVYYTAARHAGFNEFESFLYSTTMSTFFWEYGVEAFAEVPSIQDLFVTPFFGAVVGELMLQQELSITANGGEVLGSDTLGSVSLFFLNPVGHIHYWVTDAWGGDTEVNLAYNAWFSNGDAAQFAYDAGMPYTDQFVGLEVKLKF</sequence>
<dbReference type="InterPro" id="IPR025079">
    <property type="entry name" value="DUF3943"/>
</dbReference>
<evidence type="ECO:0000259" key="2">
    <source>
        <dbReference type="Pfam" id="PF13084"/>
    </source>
</evidence>